<name>A0A369JN81_HYPMA</name>
<evidence type="ECO:0000256" key="1">
    <source>
        <dbReference type="ARBA" id="ARBA00013201"/>
    </source>
</evidence>
<accession>A0A369JN81</accession>
<keyword evidence="4" id="KW-0443">Lipid metabolism</keyword>
<sequence length="468" mass="52175">MLFFPEISGRFPVGSITFVSPVRPSRAVGSIKLRNATTAHEHALNLEEVAFTAYYPTEENLRTAKGVHWLIRPVNQSLRGFAKFASLPSWLLWPVVYLFGTLIKIPVYPNAPLLNPAKVTFADVATRQWPLVIFSHGLGGTRTAYSQLCSRLAASGKVVLALEHRDGTGPACTPRVWGDNGKYPSRPILYYQAEDVILDTDHHLTNPTPLPLRTDQLAFRRQEIHIAYQTFCRFLQHDPSLEFEAVDECEIDKKTWTEIDSVSGQGPVCYDENVSLAGHSFGGCTVLSVLSSHPPSDYPSLPVTHALILDPWLEPLPTPGPVPILPTTAAPQSILDENTLELQYDKDHQLPRMLVINSETFTLWKDHYTRLEDVIAAWEPQGDGILTLVGSKHVAFSDLPMLPFFRTSAARTLMEVTSKISIAFLDDKLEQAVGTLPTRKMEIEIIGKRKDRRPKRKLVGTVGDVIIT</sequence>
<dbReference type="Gene3D" id="3.40.50.1820">
    <property type="entry name" value="alpha/beta hydrolase"/>
    <property type="match status" value="1"/>
</dbReference>
<comment type="caution">
    <text evidence="5">The sequence shown here is derived from an EMBL/GenBank/DDBJ whole genome shotgun (WGS) entry which is preliminary data.</text>
</comment>
<keyword evidence="2" id="KW-0378">Hydrolase</keyword>
<dbReference type="PANTHER" id="PTHR10272:SF0">
    <property type="entry name" value="PLATELET-ACTIVATING FACTOR ACETYLHYDROLASE"/>
    <property type="match status" value="1"/>
</dbReference>
<dbReference type="Pfam" id="PF03403">
    <property type="entry name" value="PAF-AH_p_II"/>
    <property type="match status" value="1"/>
</dbReference>
<dbReference type="GO" id="GO:0003847">
    <property type="term" value="F:1-alkyl-2-acetylglycerophosphocholine esterase activity"/>
    <property type="evidence" value="ECO:0007669"/>
    <property type="project" value="UniProtKB-EC"/>
</dbReference>
<dbReference type="Proteomes" id="UP000076154">
    <property type="component" value="Unassembled WGS sequence"/>
</dbReference>
<dbReference type="FunCoup" id="A0A369JN81">
    <property type="interactions" value="11"/>
</dbReference>
<dbReference type="InParanoid" id="A0A369JN81"/>
<dbReference type="AlphaFoldDB" id="A0A369JN81"/>
<gene>
    <name evidence="5" type="primary">paf-2</name>
    <name evidence="5" type="ORF">Hypma_010016</name>
</gene>
<evidence type="ECO:0000256" key="2">
    <source>
        <dbReference type="ARBA" id="ARBA00022801"/>
    </source>
</evidence>
<keyword evidence="6" id="KW-1185">Reference proteome</keyword>
<dbReference type="GO" id="GO:0016042">
    <property type="term" value="P:lipid catabolic process"/>
    <property type="evidence" value="ECO:0007669"/>
    <property type="project" value="UniProtKB-KW"/>
</dbReference>
<dbReference type="EC" id="3.1.1.47" evidence="1"/>
<dbReference type="SUPFAM" id="SSF53474">
    <property type="entry name" value="alpha/beta-Hydrolases"/>
    <property type="match status" value="1"/>
</dbReference>
<protein>
    <recommendedName>
        <fullName evidence="1">1-alkyl-2-acetylglycerophosphocholine esterase</fullName>
        <ecNumber evidence="1">3.1.1.47</ecNumber>
    </recommendedName>
</protein>
<evidence type="ECO:0000256" key="3">
    <source>
        <dbReference type="ARBA" id="ARBA00022963"/>
    </source>
</evidence>
<evidence type="ECO:0000313" key="6">
    <source>
        <dbReference type="Proteomes" id="UP000076154"/>
    </source>
</evidence>
<reference evidence="5" key="1">
    <citation type="submission" date="2018-04" db="EMBL/GenBank/DDBJ databases">
        <title>Whole genome sequencing of Hypsizygus marmoreus.</title>
        <authorList>
            <person name="Choi I.-G."/>
            <person name="Min B."/>
            <person name="Kim J.-G."/>
            <person name="Kim S."/>
            <person name="Oh Y.-L."/>
            <person name="Kong W.-S."/>
            <person name="Park H."/>
            <person name="Jeong J."/>
            <person name="Song E.-S."/>
        </authorList>
    </citation>
    <scope>NUCLEOTIDE SEQUENCE [LARGE SCALE GENOMIC DNA]</scope>
    <source>
        <strain evidence="5">51987-8</strain>
    </source>
</reference>
<proteinExistence type="predicted"/>
<dbReference type="InterPro" id="IPR029058">
    <property type="entry name" value="AB_hydrolase_fold"/>
</dbReference>
<keyword evidence="3" id="KW-0442">Lipid degradation</keyword>
<dbReference type="PANTHER" id="PTHR10272">
    <property type="entry name" value="PLATELET-ACTIVATING FACTOR ACETYLHYDROLASE"/>
    <property type="match status" value="1"/>
</dbReference>
<organism evidence="5 6">
    <name type="scientific">Hypsizygus marmoreus</name>
    <name type="common">White beech mushroom</name>
    <name type="synonym">Agaricus marmoreus</name>
    <dbReference type="NCBI Taxonomy" id="39966"/>
    <lineage>
        <taxon>Eukaryota</taxon>
        <taxon>Fungi</taxon>
        <taxon>Dikarya</taxon>
        <taxon>Basidiomycota</taxon>
        <taxon>Agaricomycotina</taxon>
        <taxon>Agaricomycetes</taxon>
        <taxon>Agaricomycetidae</taxon>
        <taxon>Agaricales</taxon>
        <taxon>Tricholomatineae</taxon>
        <taxon>Lyophyllaceae</taxon>
        <taxon>Hypsizygus</taxon>
    </lineage>
</organism>
<evidence type="ECO:0000313" key="5">
    <source>
        <dbReference type="EMBL" id="RDB22670.1"/>
    </source>
</evidence>
<dbReference type="EMBL" id="LUEZ02000049">
    <property type="protein sequence ID" value="RDB22670.1"/>
    <property type="molecule type" value="Genomic_DNA"/>
</dbReference>
<dbReference type="STRING" id="39966.A0A369JN81"/>
<evidence type="ECO:0000256" key="4">
    <source>
        <dbReference type="ARBA" id="ARBA00023098"/>
    </source>
</evidence>
<dbReference type="OrthoDB" id="2363873at2759"/>